<reference evidence="1" key="2">
    <citation type="submission" date="2020-05" db="UniProtKB">
        <authorList>
            <consortium name="EnsemblMetazoa"/>
        </authorList>
    </citation>
    <scope>IDENTIFICATION</scope>
    <source>
        <strain evidence="1">IAEA</strain>
    </source>
</reference>
<protein>
    <submittedName>
        <fullName evidence="1">Uncharacterized protein</fullName>
    </submittedName>
</protein>
<evidence type="ECO:0000313" key="2">
    <source>
        <dbReference type="Proteomes" id="UP000092445"/>
    </source>
</evidence>
<keyword evidence="2" id="KW-1185">Reference proteome</keyword>
<dbReference type="VEuPathDB" id="VectorBase:GPAI042286"/>
<dbReference type="Proteomes" id="UP000092445">
    <property type="component" value="Unassembled WGS sequence"/>
</dbReference>
<proteinExistence type="predicted"/>
<dbReference type="AlphaFoldDB" id="A0A1B0ADJ7"/>
<organism evidence="1 2">
    <name type="scientific">Glossina pallidipes</name>
    <name type="common">Tsetse fly</name>
    <dbReference type="NCBI Taxonomy" id="7398"/>
    <lineage>
        <taxon>Eukaryota</taxon>
        <taxon>Metazoa</taxon>
        <taxon>Ecdysozoa</taxon>
        <taxon>Arthropoda</taxon>
        <taxon>Hexapoda</taxon>
        <taxon>Insecta</taxon>
        <taxon>Pterygota</taxon>
        <taxon>Neoptera</taxon>
        <taxon>Endopterygota</taxon>
        <taxon>Diptera</taxon>
        <taxon>Brachycera</taxon>
        <taxon>Muscomorpha</taxon>
        <taxon>Hippoboscoidea</taxon>
        <taxon>Glossinidae</taxon>
        <taxon>Glossina</taxon>
    </lineage>
</organism>
<reference evidence="2" key="1">
    <citation type="submission" date="2014-03" db="EMBL/GenBank/DDBJ databases">
        <authorList>
            <person name="Aksoy S."/>
            <person name="Warren W."/>
            <person name="Wilson R.K."/>
        </authorList>
    </citation>
    <scope>NUCLEOTIDE SEQUENCE [LARGE SCALE GENOMIC DNA]</scope>
    <source>
        <strain evidence="2">IAEA</strain>
    </source>
</reference>
<accession>A0A1B0ADJ7</accession>
<evidence type="ECO:0000313" key="1">
    <source>
        <dbReference type="EnsemblMetazoa" id="GPAI042286-PA"/>
    </source>
</evidence>
<dbReference type="EnsemblMetazoa" id="GPAI042286-RA">
    <property type="protein sequence ID" value="GPAI042286-PA"/>
    <property type="gene ID" value="GPAI042286"/>
</dbReference>
<name>A0A1B0ADJ7_GLOPL</name>
<sequence length="121" mass="13940">MCTGGGSELRERVSTNRRFPQLLGACISLVSIKVFKLLSDHLTKEKKLIRTFERRYQDETAALGENEVPSFTRSLLQWSKSNDKVAVKFWTVVKNHVVGQTSDIHCLCTYVRDIYLYNIIE</sequence>